<gene>
    <name evidence="2" type="ORF">BFG52_01425</name>
</gene>
<keyword evidence="3" id="KW-1185">Reference proteome</keyword>
<dbReference type="InterPro" id="IPR054402">
    <property type="entry name" value="Tt1218-like_dom"/>
</dbReference>
<evidence type="ECO:0000313" key="3">
    <source>
        <dbReference type="Proteomes" id="UP000093391"/>
    </source>
</evidence>
<feature type="domain" description="Type IV pilin Tt1218-like" evidence="1">
    <location>
        <begin position="30"/>
        <end position="102"/>
    </location>
</feature>
<name>A0A1B2LW17_9GAMM</name>
<accession>A0A1B2LW17</accession>
<organism evidence="2 3">
    <name type="scientific">Acinetobacter larvae</name>
    <dbReference type="NCBI Taxonomy" id="1789224"/>
    <lineage>
        <taxon>Bacteria</taxon>
        <taxon>Pseudomonadati</taxon>
        <taxon>Pseudomonadota</taxon>
        <taxon>Gammaproteobacteria</taxon>
        <taxon>Moraxellales</taxon>
        <taxon>Moraxellaceae</taxon>
        <taxon>Acinetobacter</taxon>
    </lineage>
</organism>
<dbReference type="RefSeq" id="WP_067551613.1">
    <property type="nucleotide sequence ID" value="NZ_CP016895.1"/>
</dbReference>
<dbReference type="OrthoDB" id="6658593at2"/>
<dbReference type="NCBIfam" id="TIGR02523">
    <property type="entry name" value="type_IV_pilV"/>
    <property type="match status" value="1"/>
</dbReference>
<dbReference type="Proteomes" id="UP000093391">
    <property type="component" value="Chromosome"/>
</dbReference>
<dbReference type="InterPro" id="IPR013362">
    <property type="entry name" value="Pilus_4_PilV"/>
</dbReference>
<evidence type="ECO:0000313" key="2">
    <source>
        <dbReference type="EMBL" id="AOA57141.1"/>
    </source>
</evidence>
<reference evidence="2 3" key="1">
    <citation type="submission" date="2016-08" db="EMBL/GenBank/DDBJ databases">
        <authorList>
            <person name="Seilhamer J.J."/>
        </authorList>
    </citation>
    <scope>NUCLEOTIDE SEQUENCE [LARGE SCALE GENOMIC DNA]</scope>
    <source>
        <strain evidence="2 3">BRTC-1</strain>
    </source>
</reference>
<evidence type="ECO:0000259" key="1">
    <source>
        <dbReference type="Pfam" id="PF22150"/>
    </source>
</evidence>
<dbReference type="EMBL" id="CP016895">
    <property type="protein sequence ID" value="AOA57141.1"/>
    <property type="molecule type" value="Genomic_DNA"/>
</dbReference>
<dbReference type="AlphaFoldDB" id="A0A1B2LW17"/>
<dbReference type="KEGG" id="ala:BFG52_01425"/>
<dbReference type="STRING" id="1789224.BFG52_01425"/>
<proteinExistence type="predicted"/>
<dbReference type="Pfam" id="PF22150">
    <property type="entry name" value="Tt1218-like"/>
    <property type="match status" value="1"/>
</dbReference>
<sequence>MRRHMIGIAMIEIVLSLLLLTLAMLGMVSLQLQAVARSQFALQQLQASNVLQDLSERLRVNALARQDYVKHLDGDAPSAVQSCLYRDRPQGCSAAEMAAYDAYSLYQRAQQAAMQLALRPCANTTQRLCAYAAWGETKALDDLQDPLACSRQGIYLPKAQCLMMTLY</sequence>
<protein>
    <submittedName>
        <fullName evidence="2">Type IV pilus modification protein PilV</fullName>
    </submittedName>
</protein>